<evidence type="ECO:0000313" key="7">
    <source>
        <dbReference type="EMBL" id="SCG16499.1"/>
    </source>
</evidence>
<evidence type="ECO:0000256" key="2">
    <source>
        <dbReference type="ARBA" id="ARBA00022475"/>
    </source>
</evidence>
<protein>
    <submittedName>
        <fullName evidence="7">Threonine/homoserine/homoserine lactone efflux protein</fullName>
    </submittedName>
</protein>
<feature type="transmembrane region" description="Helical" evidence="6">
    <location>
        <begin position="113"/>
        <end position="138"/>
    </location>
</feature>
<dbReference type="RefSeq" id="WP_089000390.1">
    <property type="nucleotide sequence ID" value="NZ_JBFAOS010000012.1"/>
</dbReference>
<keyword evidence="5 6" id="KW-0472">Membrane</keyword>
<feature type="transmembrane region" description="Helical" evidence="6">
    <location>
        <begin position="158"/>
        <end position="180"/>
    </location>
</feature>
<evidence type="ECO:0000313" key="8">
    <source>
        <dbReference type="Proteomes" id="UP000198251"/>
    </source>
</evidence>
<keyword evidence="3 6" id="KW-0812">Transmembrane</keyword>
<organism evidence="7 8">
    <name type="scientific">Micromonospora echinofusca</name>
    <dbReference type="NCBI Taxonomy" id="47858"/>
    <lineage>
        <taxon>Bacteria</taxon>
        <taxon>Bacillati</taxon>
        <taxon>Actinomycetota</taxon>
        <taxon>Actinomycetes</taxon>
        <taxon>Micromonosporales</taxon>
        <taxon>Micromonosporaceae</taxon>
        <taxon>Micromonospora</taxon>
    </lineage>
</organism>
<dbReference type="InterPro" id="IPR001123">
    <property type="entry name" value="LeuE-type"/>
</dbReference>
<dbReference type="PANTHER" id="PTHR30086:SF20">
    <property type="entry name" value="ARGININE EXPORTER PROTEIN ARGO-RELATED"/>
    <property type="match status" value="1"/>
</dbReference>
<proteinExistence type="predicted"/>
<dbReference type="EMBL" id="LT607733">
    <property type="protein sequence ID" value="SCG16499.1"/>
    <property type="molecule type" value="Genomic_DNA"/>
</dbReference>
<dbReference type="AlphaFoldDB" id="A0A1C5G9E3"/>
<feature type="transmembrane region" description="Helical" evidence="6">
    <location>
        <begin position="41"/>
        <end position="66"/>
    </location>
</feature>
<name>A0A1C5G9E3_MICEH</name>
<feature type="transmembrane region" description="Helical" evidence="6">
    <location>
        <begin position="72"/>
        <end position="92"/>
    </location>
</feature>
<dbReference type="PIRSF" id="PIRSF006324">
    <property type="entry name" value="LeuE"/>
    <property type="match status" value="1"/>
</dbReference>
<evidence type="ECO:0000256" key="1">
    <source>
        <dbReference type="ARBA" id="ARBA00004651"/>
    </source>
</evidence>
<evidence type="ECO:0000256" key="5">
    <source>
        <dbReference type="ARBA" id="ARBA00023136"/>
    </source>
</evidence>
<keyword evidence="8" id="KW-1185">Reference proteome</keyword>
<keyword evidence="2" id="KW-1003">Cell membrane</keyword>
<comment type="subcellular location">
    <subcellularLocation>
        <location evidence="1">Cell membrane</location>
        <topology evidence="1">Multi-pass membrane protein</topology>
    </subcellularLocation>
</comment>
<dbReference type="GeneID" id="95802559"/>
<feature type="transmembrane region" description="Helical" evidence="6">
    <location>
        <begin position="6"/>
        <end position="29"/>
    </location>
</feature>
<accession>A0A1C5G9E3</accession>
<dbReference type="Pfam" id="PF01810">
    <property type="entry name" value="LysE"/>
    <property type="match status" value="1"/>
</dbReference>
<sequence>MVGTGALVGIALVALGMVLTPGPNMVYLVSRSVTQGRRAGLVSLLGVAAGFGVYLAAAVAGIATVFVLVPALYTAVKLAGAAYLLWLAWQALRPGGQSPFAPQPLPPDGARRLFTMGLVTNLLNPKIAILYVSLLPQFIDPARGHVAAQSLLLGSTQIAVALTVNALIVLSAGSLAGFFARRPLWLRVQRLVMGTVLAGLAVRIAADRSRAAVALP</sequence>
<reference evidence="7 8" key="1">
    <citation type="submission" date="2016-06" db="EMBL/GenBank/DDBJ databases">
        <authorList>
            <person name="Kjaerup R.B."/>
            <person name="Dalgaard T.S."/>
            <person name="Juul-Madsen H.R."/>
        </authorList>
    </citation>
    <scope>NUCLEOTIDE SEQUENCE [LARGE SCALE GENOMIC DNA]</scope>
    <source>
        <strain evidence="7 8">DSM 43913</strain>
    </source>
</reference>
<gene>
    <name evidence="7" type="ORF">GA0070610_2768</name>
</gene>
<evidence type="ECO:0000256" key="4">
    <source>
        <dbReference type="ARBA" id="ARBA00022989"/>
    </source>
</evidence>
<evidence type="ECO:0000256" key="3">
    <source>
        <dbReference type="ARBA" id="ARBA00022692"/>
    </source>
</evidence>
<keyword evidence="4 6" id="KW-1133">Transmembrane helix</keyword>
<dbReference type="GO" id="GO:0005886">
    <property type="term" value="C:plasma membrane"/>
    <property type="evidence" value="ECO:0007669"/>
    <property type="project" value="UniProtKB-SubCell"/>
</dbReference>
<evidence type="ECO:0000256" key="6">
    <source>
        <dbReference type="SAM" id="Phobius"/>
    </source>
</evidence>
<dbReference type="GO" id="GO:0015171">
    <property type="term" value="F:amino acid transmembrane transporter activity"/>
    <property type="evidence" value="ECO:0007669"/>
    <property type="project" value="TreeGrafter"/>
</dbReference>
<dbReference type="PANTHER" id="PTHR30086">
    <property type="entry name" value="ARGININE EXPORTER PROTEIN ARGO"/>
    <property type="match status" value="1"/>
</dbReference>
<dbReference type="Proteomes" id="UP000198251">
    <property type="component" value="Chromosome I"/>
</dbReference>